<reference evidence="1 2" key="1">
    <citation type="submission" date="2016-10" db="EMBL/GenBank/DDBJ databases">
        <authorList>
            <person name="de Groot N.N."/>
        </authorList>
    </citation>
    <scope>NUCLEOTIDE SEQUENCE [LARGE SCALE GENOMIC DNA]</scope>
    <source>
        <strain evidence="1 2">CGMCC 4.6533</strain>
    </source>
</reference>
<protein>
    <submittedName>
        <fullName evidence="1">Uncharacterized protein</fullName>
    </submittedName>
</protein>
<organism evidence="1 2">
    <name type="scientific">Nonomuraea jiangxiensis</name>
    <dbReference type="NCBI Taxonomy" id="633440"/>
    <lineage>
        <taxon>Bacteria</taxon>
        <taxon>Bacillati</taxon>
        <taxon>Actinomycetota</taxon>
        <taxon>Actinomycetes</taxon>
        <taxon>Streptosporangiales</taxon>
        <taxon>Streptosporangiaceae</taxon>
        <taxon>Nonomuraea</taxon>
    </lineage>
</organism>
<keyword evidence="2" id="KW-1185">Reference proteome</keyword>
<evidence type="ECO:0000313" key="1">
    <source>
        <dbReference type="EMBL" id="SDL75800.1"/>
    </source>
</evidence>
<gene>
    <name evidence="1" type="ORF">SAMN05421869_13068</name>
</gene>
<dbReference type="OrthoDB" id="3541988at2"/>
<dbReference type="AlphaFoldDB" id="A0A1G9MNI0"/>
<dbReference type="Proteomes" id="UP000199202">
    <property type="component" value="Unassembled WGS sequence"/>
</dbReference>
<dbReference type="STRING" id="633440.SAMN05421869_13068"/>
<sequence length="85" mass="9299">MSATQGERPGSRPTPNAICAGGPYDGMLARIDQDVGIVQVHLRPDDRSPSARYRITAGRVHHPSCSHPFVVLRWVGDDQADGERH</sequence>
<accession>A0A1G9MNI0</accession>
<name>A0A1G9MNI0_9ACTN</name>
<dbReference type="EMBL" id="FNDJ01000030">
    <property type="protein sequence ID" value="SDL75800.1"/>
    <property type="molecule type" value="Genomic_DNA"/>
</dbReference>
<dbReference type="RefSeq" id="WP_090945527.1">
    <property type="nucleotide sequence ID" value="NZ_FNDJ01000030.1"/>
</dbReference>
<proteinExistence type="predicted"/>
<evidence type="ECO:0000313" key="2">
    <source>
        <dbReference type="Proteomes" id="UP000199202"/>
    </source>
</evidence>